<gene>
    <name evidence="1" type="ORF">NM688_g3595</name>
</gene>
<dbReference type="Proteomes" id="UP001148662">
    <property type="component" value="Unassembled WGS sequence"/>
</dbReference>
<dbReference type="EMBL" id="JANHOG010000535">
    <property type="protein sequence ID" value="KAJ3553467.1"/>
    <property type="molecule type" value="Genomic_DNA"/>
</dbReference>
<organism evidence="1 2">
    <name type="scientific">Phlebia brevispora</name>
    <dbReference type="NCBI Taxonomy" id="194682"/>
    <lineage>
        <taxon>Eukaryota</taxon>
        <taxon>Fungi</taxon>
        <taxon>Dikarya</taxon>
        <taxon>Basidiomycota</taxon>
        <taxon>Agaricomycotina</taxon>
        <taxon>Agaricomycetes</taxon>
        <taxon>Polyporales</taxon>
        <taxon>Meruliaceae</taxon>
        <taxon>Phlebia</taxon>
    </lineage>
</organism>
<proteinExistence type="predicted"/>
<name>A0ACC1T530_9APHY</name>
<evidence type="ECO:0000313" key="1">
    <source>
        <dbReference type="EMBL" id="KAJ3553467.1"/>
    </source>
</evidence>
<reference evidence="1" key="1">
    <citation type="submission" date="2022-07" db="EMBL/GenBank/DDBJ databases">
        <title>Genome Sequence of Phlebia brevispora.</title>
        <authorList>
            <person name="Buettner E."/>
        </authorList>
    </citation>
    <scope>NUCLEOTIDE SEQUENCE</scope>
    <source>
        <strain evidence="1">MPL23</strain>
    </source>
</reference>
<evidence type="ECO:0000313" key="2">
    <source>
        <dbReference type="Proteomes" id="UP001148662"/>
    </source>
</evidence>
<sequence length="103" mass="11419">MTSASTGFGRFLTELGLSKGDTVVATLRKPEVLSELSDKHLPDRLLLLKLGTRSEITAAFAETYRRFARIDAGRDCQCLTVRDLACLPRSRAQHNRRGGTQDL</sequence>
<accession>A0ACC1T530</accession>
<keyword evidence="2" id="KW-1185">Reference proteome</keyword>
<protein>
    <submittedName>
        <fullName evidence="1">Uncharacterized protein</fullName>
    </submittedName>
</protein>
<comment type="caution">
    <text evidence="1">The sequence shown here is derived from an EMBL/GenBank/DDBJ whole genome shotgun (WGS) entry which is preliminary data.</text>
</comment>